<name>A0ABZ1YUY6_9NOCA</name>
<dbReference type="EMBL" id="CP109441">
    <property type="protein sequence ID" value="WUV47085.1"/>
    <property type="molecule type" value="Genomic_DNA"/>
</dbReference>
<accession>A0ABZ1YUY6</accession>
<feature type="region of interest" description="Disordered" evidence="1">
    <location>
        <begin position="80"/>
        <end position="104"/>
    </location>
</feature>
<evidence type="ECO:0000256" key="1">
    <source>
        <dbReference type="SAM" id="MobiDB-lite"/>
    </source>
</evidence>
<gene>
    <name evidence="2" type="ORF">OG563_02185</name>
</gene>
<proteinExistence type="predicted"/>
<dbReference type="Proteomes" id="UP001432062">
    <property type="component" value="Chromosome"/>
</dbReference>
<protein>
    <submittedName>
        <fullName evidence="2">Uncharacterized protein</fullName>
    </submittedName>
</protein>
<keyword evidence="3" id="KW-1185">Reference proteome</keyword>
<evidence type="ECO:0000313" key="2">
    <source>
        <dbReference type="EMBL" id="WUV47085.1"/>
    </source>
</evidence>
<organism evidence="2 3">
    <name type="scientific">Nocardia vinacea</name>
    <dbReference type="NCBI Taxonomy" id="96468"/>
    <lineage>
        <taxon>Bacteria</taxon>
        <taxon>Bacillati</taxon>
        <taxon>Actinomycetota</taxon>
        <taxon>Actinomycetes</taxon>
        <taxon>Mycobacteriales</taxon>
        <taxon>Nocardiaceae</taxon>
        <taxon>Nocardia</taxon>
    </lineage>
</organism>
<dbReference type="RefSeq" id="WP_327099981.1">
    <property type="nucleotide sequence ID" value="NZ_CP109149.1"/>
</dbReference>
<reference evidence="2" key="1">
    <citation type="submission" date="2022-10" db="EMBL/GenBank/DDBJ databases">
        <title>The complete genomes of actinobacterial strains from the NBC collection.</title>
        <authorList>
            <person name="Joergensen T.S."/>
            <person name="Alvarez Arevalo M."/>
            <person name="Sterndorff E.B."/>
            <person name="Faurdal D."/>
            <person name="Vuksanovic O."/>
            <person name="Mourched A.-S."/>
            <person name="Charusanti P."/>
            <person name="Shaw S."/>
            <person name="Blin K."/>
            <person name="Weber T."/>
        </authorList>
    </citation>
    <scope>NUCLEOTIDE SEQUENCE</scope>
    <source>
        <strain evidence="2">NBC_01482</strain>
    </source>
</reference>
<sequence length="237" mass="25371">MTTIDTAAGEHAEVRAAIGPHKCRSRRLALNNTAVRATVPEAVAERDHEGARERRKSNTARAKLVVMLVVSVVISVAGCGRESGSGAPQPPTSTTRLLEGVPAPDPVTPDGVAVAALKEIYSWQPVTEAQGASLSRARKWLGPSLIRMLDSTPTAIETPKATLQWADWAKAQAHIEAFTFASGERPPASADPNVQQFKIGIEQTVVYPNGRKESLPPATVIATVVRISDGWRLDAFR</sequence>
<evidence type="ECO:0000313" key="3">
    <source>
        <dbReference type="Proteomes" id="UP001432062"/>
    </source>
</evidence>